<reference evidence="1 2" key="1">
    <citation type="submission" date="2019-02" db="EMBL/GenBank/DDBJ databases">
        <title>Sequencing the genomes of 1000 actinobacteria strains.</title>
        <authorList>
            <person name="Klenk H.-P."/>
        </authorList>
    </citation>
    <scope>NUCLEOTIDE SEQUENCE [LARGE SCALE GENOMIC DNA]</scope>
    <source>
        <strain evidence="1 2">DSM 45612</strain>
    </source>
</reference>
<accession>A0A4Q8B9Z7</accession>
<organism evidence="1 2">
    <name type="scientific">Micromonospora kangleipakensis</name>
    <dbReference type="NCBI Taxonomy" id="1077942"/>
    <lineage>
        <taxon>Bacteria</taxon>
        <taxon>Bacillati</taxon>
        <taxon>Actinomycetota</taxon>
        <taxon>Actinomycetes</taxon>
        <taxon>Micromonosporales</taxon>
        <taxon>Micromonosporaceae</taxon>
        <taxon>Micromonospora</taxon>
    </lineage>
</organism>
<protein>
    <recommendedName>
        <fullName evidence="3">YqcI/YcgG family protein</fullName>
    </recommendedName>
</protein>
<dbReference type="AlphaFoldDB" id="A0A4Q8B9Z7"/>
<dbReference type="EMBL" id="SHLD01000001">
    <property type="protein sequence ID" value="RZU74587.1"/>
    <property type="molecule type" value="Genomic_DNA"/>
</dbReference>
<dbReference type="InterPro" id="IPR014988">
    <property type="entry name" value="Uncharacterised_YqcI/YcgG"/>
</dbReference>
<dbReference type="PANTHER" id="PTHR40045:SF1">
    <property type="entry name" value="YQCI_YCGG FAMILY PROTEIN"/>
    <property type="match status" value="1"/>
</dbReference>
<evidence type="ECO:0000313" key="2">
    <source>
        <dbReference type="Proteomes" id="UP000294114"/>
    </source>
</evidence>
<sequence length="207" mass="23659">MRADNYAFAVYDELGAKESARCLTRDLEWFVQSYAIRRTPQEPFATFISMYEHPMVDDEGDFERLLWRHLSFVHEEDTRKWPWDPAVSMDPDDPRFSFSVSGQAFFVVGMHPKASRIARTAPVLTLVFNLHAQFDALRQRGQMDRVSRTIRAKDGRLQGRPNPMLMQFGEASEARQYAGREVEADWQCPFAAPATSTVGASYPNGAD</sequence>
<evidence type="ECO:0008006" key="3">
    <source>
        <dbReference type="Google" id="ProtNLM"/>
    </source>
</evidence>
<keyword evidence="2" id="KW-1185">Reference proteome</keyword>
<comment type="caution">
    <text evidence="1">The sequence shown here is derived from an EMBL/GenBank/DDBJ whole genome shotgun (WGS) entry which is preliminary data.</text>
</comment>
<dbReference type="NCBIfam" id="NF041366">
    <property type="entry name" value="GntA_guanitoxin"/>
    <property type="match status" value="1"/>
</dbReference>
<gene>
    <name evidence="1" type="ORF">EV384_3062</name>
</gene>
<dbReference type="Pfam" id="PF08892">
    <property type="entry name" value="YqcI_YcgG"/>
    <property type="match status" value="1"/>
</dbReference>
<dbReference type="Proteomes" id="UP000294114">
    <property type="component" value="Unassembled WGS sequence"/>
</dbReference>
<name>A0A4Q8B9Z7_9ACTN</name>
<dbReference type="PANTHER" id="PTHR40045">
    <property type="entry name" value="YCGG FAMILY PROTEIN"/>
    <property type="match status" value="1"/>
</dbReference>
<evidence type="ECO:0000313" key="1">
    <source>
        <dbReference type="EMBL" id="RZU74587.1"/>
    </source>
</evidence>
<proteinExistence type="predicted"/>